<feature type="compositionally biased region" description="Basic and acidic residues" evidence="10">
    <location>
        <begin position="193"/>
        <end position="206"/>
    </location>
</feature>
<accession>A0A673M878</accession>
<dbReference type="Proteomes" id="UP000472270">
    <property type="component" value="Unassembled WGS sequence"/>
</dbReference>
<keyword evidence="13" id="KW-1185">Reference proteome</keyword>
<reference evidence="12" key="2">
    <citation type="submission" date="2025-09" db="UniProtKB">
        <authorList>
            <consortium name="Ensembl"/>
        </authorList>
    </citation>
    <scope>IDENTIFICATION</scope>
</reference>
<feature type="region of interest" description="Disordered" evidence="10">
    <location>
        <begin position="182"/>
        <end position="221"/>
    </location>
</feature>
<evidence type="ECO:0000259" key="11">
    <source>
        <dbReference type="PROSITE" id="PS50071"/>
    </source>
</evidence>
<evidence type="ECO:0000256" key="6">
    <source>
        <dbReference type="ARBA" id="ARBA00023163"/>
    </source>
</evidence>
<evidence type="ECO:0000256" key="3">
    <source>
        <dbReference type="ARBA" id="ARBA00023015"/>
    </source>
</evidence>
<protein>
    <submittedName>
        <fullName evidence="12">Homeobox protein Hox-C1a-like</fullName>
    </submittedName>
</protein>
<keyword evidence="2" id="KW-0217">Developmental protein</keyword>
<keyword evidence="5 8" id="KW-0371">Homeobox</keyword>
<dbReference type="InterPro" id="IPR020479">
    <property type="entry name" value="HD_metazoa"/>
</dbReference>
<dbReference type="InterPro" id="IPR017970">
    <property type="entry name" value="Homeobox_CS"/>
</dbReference>
<dbReference type="PANTHER" id="PTHR45946">
    <property type="entry name" value="HOMEOBOX PROTEIN ROUGH-RELATED"/>
    <property type="match status" value="1"/>
</dbReference>
<dbReference type="PROSITE" id="PS00027">
    <property type="entry name" value="HOMEOBOX_1"/>
    <property type="match status" value="1"/>
</dbReference>
<feature type="domain" description="Homeobox" evidence="11">
    <location>
        <begin position="211"/>
        <end position="271"/>
    </location>
</feature>
<dbReference type="InterPro" id="IPR001356">
    <property type="entry name" value="HD"/>
</dbReference>
<organism evidence="12 13">
    <name type="scientific">Sinocyclocheilus rhinocerous</name>
    <dbReference type="NCBI Taxonomy" id="307959"/>
    <lineage>
        <taxon>Eukaryota</taxon>
        <taxon>Metazoa</taxon>
        <taxon>Chordata</taxon>
        <taxon>Craniata</taxon>
        <taxon>Vertebrata</taxon>
        <taxon>Euteleostomi</taxon>
        <taxon>Actinopterygii</taxon>
        <taxon>Neopterygii</taxon>
        <taxon>Teleostei</taxon>
        <taxon>Ostariophysi</taxon>
        <taxon>Cypriniformes</taxon>
        <taxon>Cyprinidae</taxon>
        <taxon>Cyprininae</taxon>
        <taxon>Sinocyclocheilus</taxon>
    </lineage>
</organism>
<dbReference type="Gene3D" id="1.10.10.60">
    <property type="entry name" value="Homeodomain-like"/>
    <property type="match status" value="1"/>
</dbReference>
<keyword evidence="4 8" id="KW-0238">DNA-binding</keyword>
<evidence type="ECO:0000313" key="12">
    <source>
        <dbReference type="Ensembl" id="ENSSRHP00000084332.1"/>
    </source>
</evidence>
<dbReference type="SUPFAM" id="SSF46689">
    <property type="entry name" value="Homeodomain-like"/>
    <property type="match status" value="1"/>
</dbReference>
<dbReference type="PROSITE" id="PS50071">
    <property type="entry name" value="HOMEOBOX_2"/>
    <property type="match status" value="1"/>
</dbReference>
<dbReference type="SMART" id="SM00389">
    <property type="entry name" value="HOX"/>
    <property type="match status" value="1"/>
</dbReference>
<dbReference type="GO" id="GO:0000981">
    <property type="term" value="F:DNA-binding transcription factor activity, RNA polymerase II-specific"/>
    <property type="evidence" value="ECO:0007669"/>
    <property type="project" value="InterPro"/>
</dbReference>
<evidence type="ECO:0000256" key="8">
    <source>
        <dbReference type="PROSITE-ProRule" id="PRU00108"/>
    </source>
</evidence>
<dbReference type="AlphaFoldDB" id="A0A673M878"/>
<dbReference type="Pfam" id="PF00046">
    <property type="entry name" value="Homeodomain"/>
    <property type="match status" value="1"/>
</dbReference>
<evidence type="ECO:0000256" key="4">
    <source>
        <dbReference type="ARBA" id="ARBA00023125"/>
    </source>
</evidence>
<evidence type="ECO:0000256" key="2">
    <source>
        <dbReference type="ARBA" id="ARBA00022473"/>
    </source>
</evidence>
<dbReference type="Ensembl" id="ENSSRHT00000086609.1">
    <property type="protein sequence ID" value="ENSSRHP00000084332.1"/>
    <property type="gene ID" value="ENSSRHG00000041746.1"/>
</dbReference>
<dbReference type="GO" id="GO:0005634">
    <property type="term" value="C:nucleus"/>
    <property type="evidence" value="ECO:0007669"/>
    <property type="project" value="UniProtKB-SubCell"/>
</dbReference>
<dbReference type="FunFam" id="1.10.10.60:FF:000113">
    <property type="entry name" value="homeobox protein Hox-B1"/>
    <property type="match status" value="1"/>
</dbReference>
<comment type="subcellular location">
    <subcellularLocation>
        <location evidence="1 8 9">Nucleus</location>
    </subcellularLocation>
</comment>
<sequence length="321" mass="36617">MNSYQGFRDTTSLFIKGYHATGVMRLHQDHESTTDFPSREEGRVNTEADFLRYHFTNLSATATGACSKPCEDPARANSTRPPFPHNQDFYRPVHPIRPQVPSFQSCREQGLSRTGFSSSSDTLRTFSGAHCELGTVNNTHLDVHTCDGPVLHPAVEDNNTRHEALNTLNETLRSGKTFNWMRVRRNQSRTAKTHLDPELKNDHGRDPDEDPSSGAPRTNFTTKQLTELEKEFHFNKYLTRARRLEIANTLQLSETQVKIWFQNRRMKQKKMLREGIFPGLLLISGCDEDSKKTDTCSSPDKRSFLLGTEIFAGIIWNERGD</sequence>
<name>A0A673M878_9TELE</name>
<feature type="DNA-binding region" description="Homeobox" evidence="8">
    <location>
        <begin position="213"/>
        <end position="272"/>
    </location>
</feature>
<dbReference type="GO" id="GO:0000978">
    <property type="term" value="F:RNA polymerase II cis-regulatory region sequence-specific DNA binding"/>
    <property type="evidence" value="ECO:0007669"/>
    <property type="project" value="TreeGrafter"/>
</dbReference>
<keyword evidence="7 8" id="KW-0539">Nucleus</keyword>
<evidence type="ECO:0000256" key="7">
    <source>
        <dbReference type="ARBA" id="ARBA00023242"/>
    </source>
</evidence>
<proteinExistence type="predicted"/>
<evidence type="ECO:0000256" key="5">
    <source>
        <dbReference type="ARBA" id="ARBA00023155"/>
    </source>
</evidence>
<dbReference type="PRINTS" id="PR00024">
    <property type="entry name" value="HOMEOBOX"/>
</dbReference>
<reference evidence="12" key="1">
    <citation type="submission" date="2025-08" db="UniProtKB">
        <authorList>
            <consortium name="Ensembl"/>
        </authorList>
    </citation>
    <scope>IDENTIFICATION</scope>
</reference>
<dbReference type="InterPro" id="IPR046327">
    <property type="entry name" value="HXA1/B1/D1"/>
</dbReference>
<keyword evidence="6" id="KW-0804">Transcription</keyword>
<evidence type="ECO:0000256" key="1">
    <source>
        <dbReference type="ARBA" id="ARBA00004123"/>
    </source>
</evidence>
<gene>
    <name evidence="12" type="primary">hoxc1a</name>
</gene>
<dbReference type="CDD" id="cd00086">
    <property type="entry name" value="homeodomain"/>
    <property type="match status" value="1"/>
</dbReference>
<evidence type="ECO:0000313" key="13">
    <source>
        <dbReference type="Proteomes" id="UP000472270"/>
    </source>
</evidence>
<keyword evidence="3" id="KW-0805">Transcription regulation</keyword>
<dbReference type="PANTHER" id="PTHR45946:SF5">
    <property type="entry name" value="HOMEOBOX PROTEIN HOX-B1"/>
    <property type="match status" value="1"/>
</dbReference>
<dbReference type="InterPro" id="IPR009057">
    <property type="entry name" value="Homeodomain-like_sf"/>
</dbReference>
<evidence type="ECO:0000256" key="9">
    <source>
        <dbReference type="RuleBase" id="RU000682"/>
    </source>
</evidence>
<evidence type="ECO:0000256" key="10">
    <source>
        <dbReference type="SAM" id="MobiDB-lite"/>
    </source>
</evidence>